<reference evidence="3 4" key="1">
    <citation type="submission" date="2020-02" db="EMBL/GenBank/DDBJ databases">
        <title>Whole-genome analyses of novel actinobacteria.</title>
        <authorList>
            <person name="Sahin N."/>
        </authorList>
    </citation>
    <scope>NUCLEOTIDE SEQUENCE [LARGE SCALE GENOMIC DNA]</scope>
    <source>
        <strain evidence="3 4">A7024</strain>
    </source>
</reference>
<accession>A0A6G4U1F9</accession>
<name>A0A6G4U1F9_9ACTN</name>
<organism evidence="3 4">
    <name type="scientific">Streptomyces coryli</name>
    <dbReference type="NCBI Taxonomy" id="1128680"/>
    <lineage>
        <taxon>Bacteria</taxon>
        <taxon>Bacillati</taxon>
        <taxon>Actinomycetota</taxon>
        <taxon>Actinomycetes</taxon>
        <taxon>Kitasatosporales</taxon>
        <taxon>Streptomycetaceae</taxon>
        <taxon>Streptomyces</taxon>
    </lineage>
</organism>
<sequence>MAGERGAVRRHRIRRLKRYAYVSRLRGLLAFLALAGTVAVAAAAACVVAPWPAAAGCVAAVAIGLACERHLHRREGRLVRRLGQVGAGLPLRAAARAVLLGLPLTGALGAAGAAYPVLVLGLVLVHGAHVAVSAHLRGRRKLPVLAKNIDLGLDLPAAAPRRLAGWPGTRLLTLEALALLGAAAALATDVVPLAPLGAAAAFAAATVALVVRARAARRAGRMPRAGEVHEAVGEWLRQYRPEVVLYHSGSKATAYQVNMWMDTIEQLDARVLVVLREKHLMPLLKHTALPVLCVPESVRTMKLDLSSARVVMYAANAARNINILRLATARHVMLGHGDSDKFAFINPYTKVYDEVWVAGQAARDRYAEADVGVADERLIEVGRPQVDELWAQPQEGPQRPCQELPTVLYAPTWEGWTDEPGNSSVIDAGETIVRQLLEHEPPVRVHYKPHALTGSVDPRAREAHRRIAELLKKDNARRAEAAAFAEPEDVRQARAAAAAELDACRQRLSELSARLWPRGVDEVQRMKDTAVADPSLKAEWDAAVADWHRAKWASQPAWEHQVIRGQRPYLNECFGRADLLISDISSVVADFVATLKPYAVVNTTGLDEAAFRGPNTTVGEAAYVLDPAAEDQVPALVDLLFHPERDTRREARGGLRTYLLGDSALPATERFNLRVAEVLADERARVRRRHRAQAAAQGALGTQGGAARPSASTLKG</sequence>
<evidence type="ECO:0000313" key="3">
    <source>
        <dbReference type="EMBL" id="NGN65071.1"/>
    </source>
</evidence>
<dbReference type="AlphaFoldDB" id="A0A6G4U1F9"/>
<evidence type="ECO:0008006" key="5">
    <source>
        <dbReference type="Google" id="ProtNLM"/>
    </source>
</evidence>
<feature type="transmembrane region" description="Helical" evidence="2">
    <location>
        <begin position="53"/>
        <end position="72"/>
    </location>
</feature>
<keyword evidence="2" id="KW-0472">Membrane</keyword>
<feature type="transmembrane region" description="Helical" evidence="2">
    <location>
        <begin position="117"/>
        <end position="136"/>
    </location>
</feature>
<dbReference type="RefSeq" id="WP_165237149.1">
    <property type="nucleotide sequence ID" value="NZ_JAAKZV010000051.1"/>
</dbReference>
<evidence type="ECO:0000313" key="4">
    <source>
        <dbReference type="Proteomes" id="UP000481583"/>
    </source>
</evidence>
<feature type="compositionally biased region" description="Low complexity" evidence="1">
    <location>
        <begin position="693"/>
        <end position="708"/>
    </location>
</feature>
<feature type="region of interest" description="Disordered" evidence="1">
    <location>
        <begin position="690"/>
        <end position="716"/>
    </location>
</feature>
<keyword evidence="2" id="KW-1133">Transmembrane helix</keyword>
<keyword evidence="4" id="KW-1185">Reference proteome</keyword>
<gene>
    <name evidence="3" type="ORF">G5C51_14340</name>
</gene>
<evidence type="ECO:0000256" key="1">
    <source>
        <dbReference type="SAM" id="MobiDB-lite"/>
    </source>
</evidence>
<comment type="caution">
    <text evidence="3">The sequence shown here is derived from an EMBL/GenBank/DDBJ whole genome shotgun (WGS) entry which is preliminary data.</text>
</comment>
<protein>
    <recommendedName>
        <fullName evidence="5">Integral membrane protein</fullName>
    </recommendedName>
</protein>
<dbReference type="EMBL" id="JAAKZV010000051">
    <property type="protein sequence ID" value="NGN65071.1"/>
    <property type="molecule type" value="Genomic_DNA"/>
</dbReference>
<evidence type="ECO:0000256" key="2">
    <source>
        <dbReference type="SAM" id="Phobius"/>
    </source>
</evidence>
<dbReference type="Gene3D" id="3.40.50.12580">
    <property type="match status" value="1"/>
</dbReference>
<dbReference type="Proteomes" id="UP000481583">
    <property type="component" value="Unassembled WGS sequence"/>
</dbReference>
<keyword evidence="2" id="KW-0812">Transmembrane</keyword>
<dbReference type="InterPro" id="IPR043148">
    <property type="entry name" value="TagF_C"/>
</dbReference>
<proteinExistence type="predicted"/>
<feature type="transmembrane region" description="Helical" evidence="2">
    <location>
        <begin position="193"/>
        <end position="211"/>
    </location>
</feature>